<evidence type="ECO:0000256" key="1">
    <source>
        <dbReference type="SAM" id="MobiDB-lite"/>
    </source>
</evidence>
<name>U6KRR3_EIMTE</name>
<organism evidence="2 3">
    <name type="scientific">Eimeria tenella</name>
    <name type="common">Coccidian parasite</name>
    <dbReference type="NCBI Taxonomy" id="5802"/>
    <lineage>
        <taxon>Eukaryota</taxon>
        <taxon>Sar</taxon>
        <taxon>Alveolata</taxon>
        <taxon>Apicomplexa</taxon>
        <taxon>Conoidasida</taxon>
        <taxon>Coccidia</taxon>
        <taxon>Eucoccidiorida</taxon>
        <taxon>Eimeriorina</taxon>
        <taxon>Eimeriidae</taxon>
        <taxon>Eimeria</taxon>
    </lineage>
</organism>
<dbReference type="Proteomes" id="UP000030747">
    <property type="component" value="Unassembled WGS sequence"/>
</dbReference>
<dbReference type="AlphaFoldDB" id="U6KRR3"/>
<evidence type="ECO:0000313" key="3">
    <source>
        <dbReference type="Proteomes" id="UP000030747"/>
    </source>
</evidence>
<gene>
    <name evidence="2" type="ORF">ETH_00039590</name>
</gene>
<feature type="compositionally biased region" description="Low complexity" evidence="1">
    <location>
        <begin position="11"/>
        <end position="36"/>
    </location>
</feature>
<feature type="region of interest" description="Disordered" evidence="1">
    <location>
        <begin position="1"/>
        <end position="95"/>
    </location>
</feature>
<feature type="compositionally biased region" description="Polar residues" evidence="1">
    <location>
        <begin position="64"/>
        <end position="75"/>
    </location>
</feature>
<feature type="compositionally biased region" description="Low complexity" evidence="1">
    <location>
        <begin position="47"/>
        <end position="63"/>
    </location>
</feature>
<sequence length="545" mass="57650">MAPPVTATCALQEEQQQQQQQQSQQLLQEEPLPLSSGASLRRRQRLPPADAAAAAAAPASSASLGTSCNSNSSTPAGLRGWSQQLRQEEQQQQQRQDGQLLLPYLTVAAADTAQQSRAFGLPLPSLSTKAADAAAAAAESAQQCMHETFGSGLLPQGAASFGGPATLQLQRLLRQLLAAAAPLRLLSLLLPGQIVKAVQLALQMLLRRPTQQQQQQQQQLRCSQGALTLALGPAGALQQQQLRPQVGLLPPQQHRRLHGMAQQSTLLVADACSSERSRQVDKGGCVALTAAPVAAAAAPVETWQQQQQSQQEQLLLGSVPHDRLIVRGGEADSLADLLLDPQQQHSSSSSSSTSRSVCCALFVYGDAYTTGEVNPTPRLLLSYSDGLLQLLQRRPPTAAAAAAAAFWGSSSSNGSRSSSKGWDGSIPEGGEWVEAWRDWFDPPLENLFLLPPLSSSSSSSSSSWGVYGPLVCGNSPSGVTVFCPLSPRCIYTPPSCCCFSSFTLFGCWAHFLGHRQVAAAAQQQQLRGCGKQERLAGAAAAAVPF</sequence>
<reference evidence="2" key="2">
    <citation type="submission" date="2013-10" db="EMBL/GenBank/DDBJ databases">
        <authorList>
            <person name="Aslett M."/>
        </authorList>
    </citation>
    <scope>NUCLEOTIDE SEQUENCE [LARGE SCALE GENOMIC DNA]</scope>
    <source>
        <strain evidence="2">Houghton</strain>
    </source>
</reference>
<proteinExistence type="predicted"/>
<keyword evidence="3" id="KW-1185">Reference proteome</keyword>
<dbReference type="VEuPathDB" id="ToxoDB:ETH_00039590"/>
<evidence type="ECO:0000313" key="2">
    <source>
        <dbReference type="EMBL" id="CDJ40661.1"/>
    </source>
</evidence>
<dbReference type="GeneID" id="25256959"/>
<dbReference type="EMBL" id="HG675184">
    <property type="protein sequence ID" value="CDJ40661.1"/>
    <property type="molecule type" value="Genomic_DNA"/>
</dbReference>
<dbReference type="VEuPathDB" id="ToxoDB:ETH2_0512800"/>
<dbReference type="OrthoDB" id="348986at2759"/>
<protein>
    <submittedName>
        <fullName evidence="2">Uncharacterized protein</fullName>
    </submittedName>
</protein>
<reference evidence="2" key="1">
    <citation type="submission" date="2013-10" db="EMBL/GenBank/DDBJ databases">
        <title>Genomic analysis of the causative agents of coccidiosis in chickens.</title>
        <authorList>
            <person name="Reid A.J."/>
            <person name="Blake D."/>
            <person name="Billington K."/>
            <person name="Browne H."/>
            <person name="Dunn M."/>
            <person name="Hung S."/>
            <person name="Kawahara F."/>
            <person name="Miranda-Saavedra D."/>
            <person name="Mourier T."/>
            <person name="Nagra H."/>
            <person name="Otto T.D."/>
            <person name="Rawlings N."/>
            <person name="Sanchez A."/>
            <person name="Sanders M."/>
            <person name="Subramaniam C."/>
            <person name="Tay Y."/>
            <person name="Dear P."/>
            <person name="Doerig C."/>
            <person name="Gruber A."/>
            <person name="Parkinson J."/>
            <person name="Shirley M."/>
            <person name="Wan K.L."/>
            <person name="Berriman M."/>
            <person name="Tomley F."/>
            <person name="Pain A."/>
        </authorList>
    </citation>
    <scope>NUCLEOTIDE SEQUENCE [LARGE SCALE GENOMIC DNA]</scope>
    <source>
        <strain evidence="2">Houghton</strain>
    </source>
</reference>
<accession>U6KRR3</accession>
<dbReference type="RefSeq" id="XP_013231411.1">
    <property type="nucleotide sequence ID" value="XM_013375957.1"/>
</dbReference>